<dbReference type="AlphaFoldDB" id="A0A8D0G1S8"/>
<dbReference type="GO" id="GO:0008270">
    <property type="term" value="F:zinc ion binding"/>
    <property type="evidence" value="ECO:0007669"/>
    <property type="project" value="UniProtKB-KW"/>
</dbReference>
<organism evidence="11 12">
    <name type="scientific">Strix occidentalis caurina</name>
    <name type="common">northern spotted owl</name>
    <dbReference type="NCBI Taxonomy" id="311401"/>
    <lineage>
        <taxon>Eukaryota</taxon>
        <taxon>Metazoa</taxon>
        <taxon>Chordata</taxon>
        <taxon>Craniata</taxon>
        <taxon>Vertebrata</taxon>
        <taxon>Euteleostomi</taxon>
        <taxon>Archelosauria</taxon>
        <taxon>Archosauria</taxon>
        <taxon>Dinosauria</taxon>
        <taxon>Saurischia</taxon>
        <taxon>Theropoda</taxon>
        <taxon>Coelurosauria</taxon>
        <taxon>Aves</taxon>
        <taxon>Neognathae</taxon>
        <taxon>Neoaves</taxon>
        <taxon>Telluraves</taxon>
        <taxon>Strigiformes</taxon>
        <taxon>Strigidae</taxon>
        <taxon>Strix</taxon>
    </lineage>
</organism>
<dbReference type="GO" id="GO:0006513">
    <property type="term" value="P:protein monoubiquitination"/>
    <property type="evidence" value="ECO:0007669"/>
    <property type="project" value="TreeGrafter"/>
</dbReference>
<proteinExistence type="predicted"/>
<protein>
    <recommendedName>
        <fullName evidence="2">RING-type E3 ubiquitin transferase</fullName>
        <ecNumber evidence="2">2.3.2.27</ecNumber>
    </recommendedName>
</protein>
<evidence type="ECO:0000256" key="4">
    <source>
        <dbReference type="ARBA" id="ARBA00022723"/>
    </source>
</evidence>
<dbReference type="Ensembl" id="ENSSOCT00000023637.1">
    <property type="protein sequence ID" value="ENSSOCP00000023062.1"/>
    <property type="gene ID" value="ENSSOCG00000017062.1"/>
</dbReference>
<keyword evidence="3" id="KW-0808">Transferase</keyword>
<feature type="domain" description="RING-type" evidence="10">
    <location>
        <begin position="41"/>
        <end position="80"/>
    </location>
</feature>
<keyword evidence="4" id="KW-0479">Metal-binding</keyword>
<evidence type="ECO:0000256" key="7">
    <source>
        <dbReference type="ARBA" id="ARBA00023015"/>
    </source>
</evidence>
<keyword evidence="12" id="KW-1185">Reference proteome</keyword>
<evidence type="ECO:0000259" key="10">
    <source>
        <dbReference type="PROSITE" id="PS50089"/>
    </source>
</evidence>
<evidence type="ECO:0000256" key="9">
    <source>
        <dbReference type="PROSITE-ProRule" id="PRU00175"/>
    </source>
</evidence>
<evidence type="ECO:0000256" key="6">
    <source>
        <dbReference type="ARBA" id="ARBA00022833"/>
    </source>
</evidence>
<keyword evidence="8" id="KW-0804">Transcription</keyword>
<dbReference type="SMART" id="SM00184">
    <property type="entry name" value="RING"/>
    <property type="match status" value="1"/>
</dbReference>
<dbReference type="Gene3D" id="3.30.40.10">
    <property type="entry name" value="Zinc/RING finger domain, C3HC4 (zinc finger)"/>
    <property type="match status" value="1"/>
</dbReference>
<sequence>MALIAYIRVPSPPEAVCAFTPAERFGEAWSAEQAFALEDRCPVCLNTLDNAALTMPCLHRFCFSCIQRWAEIKPECPLCKGSLTSILQGAA</sequence>
<dbReference type="PROSITE" id="PS00518">
    <property type="entry name" value="ZF_RING_1"/>
    <property type="match status" value="1"/>
</dbReference>
<reference evidence="11" key="1">
    <citation type="submission" date="2025-08" db="UniProtKB">
        <authorList>
            <consortium name="Ensembl"/>
        </authorList>
    </citation>
    <scope>IDENTIFICATION</scope>
</reference>
<dbReference type="Proteomes" id="UP000694551">
    <property type="component" value="Unplaced"/>
</dbReference>
<keyword evidence="6" id="KW-0862">Zinc</keyword>
<keyword evidence="5 9" id="KW-0863">Zinc-finger</keyword>
<dbReference type="InterPro" id="IPR013083">
    <property type="entry name" value="Znf_RING/FYVE/PHD"/>
</dbReference>
<dbReference type="GO" id="GO:0061630">
    <property type="term" value="F:ubiquitin protein ligase activity"/>
    <property type="evidence" value="ECO:0007669"/>
    <property type="project" value="UniProtKB-EC"/>
</dbReference>
<evidence type="ECO:0000313" key="11">
    <source>
        <dbReference type="Ensembl" id="ENSSOCP00000023062.1"/>
    </source>
</evidence>
<evidence type="ECO:0000313" key="12">
    <source>
        <dbReference type="Proteomes" id="UP000694551"/>
    </source>
</evidence>
<dbReference type="SUPFAM" id="SSF57850">
    <property type="entry name" value="RING/U-box"/>
    <property type="match status" value="1"/>
</dbReference>
<evidence type="ECO:0000256" key="1">
    <source>
        <dbReference type="ARBA" id="ARBA00000900"/>
    </source>
</evidence>
<dbReference type="InterPro" id="IPR001841">
    <property type="entry name" value="Znf_RING"/>
</dbReference>
<evidence type="ECO:0000256" key="8">
    <source>
        <dbReference type="ARBA" id="ARBA00023163"/>
    </source>
</evidence>
<dbReference type="InterPro" id="IPR017907">
    <property type="entry name" value="Znf_RING_CS"/>
</dbReference>
<dbReference type="PANTHER" id="PTHR46077">
    <property type="entry name" value="E3 UBIQUITIN-PROTEIN LIGASE TOPORS"/>
    <property type="match status" value="1"/>
</dbReference>
<keyword evidence="7" id="KW-0805">Transcription regulation</keyword>
<dbReference type="Pfam" id="PF13923">
    <property type="entry name" value="zf-C3HC4_2"/>
    <property type="match status" value="1"/>
</dbReference>
<accession>A0A8D0G1S8</accession>
<evidence type="ECO:0000256" key="3">
    <source>
        <dbReference type="ARBA" id="ARBA00022679"/>
    </source>
</evidence>
<reference evidence="11" key="2">
    <citation type="submission" date="2025-09" db="UniProtKB">
        <authorList>
            <consortium name="Ensembl"/>
        </authorList>
    </citation>
    <scope>IDENTIFICATION</scope>
</reference>
<comment type="catalytic activity">
    <reaction evidence="1">
        <text>S-ubiquitinyl-[E2 ubiquitin-conjugating enzyme]-L-cysteine + [acceptor protein]-L-lysine = [E2 ubiquitin-conjugating enzyme]-L-cysteine + N(6)-ubiquitinyl-[acceptor protein]-L-lysine.</text>
        <dbReference type="EC" id="2.3.2.27"/>
    </reaction>
</comment>
<dbReference type="EC" id="2.3.2.27" evidence="2"/>
<evidence type="ECO:0000256" key="5">
    <source>
        <dbReference type="ARBA" id="ARBA00022771"/>
    </source>
</evidence>
<dbReference type="PANTHER" id="PTHR46077:SF1">
    <property type="entry name" value="TOP1 BINDING ARGININE_SERINE RICH PROTEIN, E3 UBIQUITIN LIGASE"/>
    <property type="match status" value="1"/>
</dbReference>
<name>A0A8D0G1S8_STROC</name>
<evidence type="ECO:0000256" key="2">
    <source>
        <dbReference type="ARBA" id="ARBA00012483"/>
    </source>
</evidence>
<dbReference type="PROSITE" id="PS50089">
    <property type="entry name" value="ZF_RING_2"/>
    <property type="match status" value="1"/>
</dbReference>
<dbReference type="GO" id="GO:0000209">
    <property type="term" value="P:protein polyubiquitination"/>
    <property type="evidence" value="ECO:0007669"/>
    <property type="project" value="TreeGrafter"/>
</dbReference>